<dbReference type="PANTHER" id="PTHR38340">
    <property type="entry name" value="S-LAYER PROTEIN"/>
    <property type="match status" value="1"/>
</dbReference>
<name>A0A370KY82_9HYPH</name>
<evidence type="ECO:0000256" key="3">
    <source>
        <dbReference type="ARBA" id="ARBA00022729"/>
    </source>
</evidence>
<feature type="domain" description="Cadherin-like" evidence="6">
    <location>
        <begin position="511"/>
        <end position="592"/>
    </location>
</feature>
<gene>
    <name evidence="7" type="ORF">DWE98_27365</name>
</gene>
<evidence type="ECO:0000256" key="2">
    <source>
        <dbReference type="ARBA" id="ARBA00022525"/>
    </source>
</evidence>
<dbReference type="Gene3D" id="3.40.720.10">
    <property type="entry name" value="Alkaline Phosphatase, subunit A"/>
    <property type="match status" value="2"/>
</dbReference>
<dbReference type="Pfam" id="PF17892">
    <property type="entry name" value="Cadherin_5"/>
    <property type="match status" value="1"/>
</dbReference>
<feature type="region of interest" description="Disordered" evidence="4">
    <location>
        <begin position="1373"/>
        <end position="1422"/>
    </location>
</feature>
<dbReference type="EMBL" id="QQTP01000025">
    <property type="protein sequence ID" value="RDJ19945.1"/>
    <property type="molecule type" value="Genomic_DNA"/>
</dbReference>
<dbReference type="SUPFAM" id="SSF53649">
    <property type="entry name" value="Alkaline phosphatase-like"/>
    <property type="match status" value="1"/>
</dbReference>
<comment type="caution">
    <text evidence="7">The sequence shown here is derived from an EMBL/GenBank/DDBJ whole genome shotgun (WGS) entry which is preliminary data.</text>
</comment>
<dbReference type="InterPro" id="IPR001343">
    <property type="entry name" value="Hemolysn_Ca-bd"/>
</dbReference>
<dbReference type="InterPro" id="IPR032812">
    <property type="entry name" value="SbsA_Ig"/>
</dbReference>
<sequence>MASTNNAAPTFEEQLTFGTSASLGLPDLAGGPSGVMGFAAPAPVVDGFLIKPGFTGTAPLKSYTLALDIFVDDAYANKWFALLQTDPTNLSDAEFLVNANKGIGINGNYTGTFTWDAWHRIVLTVQDLGNGNVSLGKYLDGTLVGTQSMPASRFQIDPVKGFMIFSDDGASQVGALETQPGFVSSVMFTDQVLTGAQVTALGGAKAGGILSSALPTGQTVQFDFNPSAPFAPTLGTGAVEVVSAETDVLTDTGFGTTAELGIPNLAGGNGSDEVMAYVGASAAQGYFVQPGIAASAADGKIHDYTMIWDLYAPAANGRWMALLQTDPTNASDADFLLRNSNGIGISSNYTGTFNYTGWNRIAVTVHDNGNGTVTMNKYINGTLVGTQSPAGASGLDAAGRYAIDPAKGFLILSDNGGSEVSQATPETAPGYLNSVFFIDKAMTTAEIGALGGAKSGGIMQPGQVDPDHAVQFDFSDGSLDASIGDGTMALWDQSAGVVTGDAQGIDDTGFSAAHDTPLTIDAASLLANDINPQGHALTIQSVTAGTGGTVALDADGNVVFTPEAGFAGQASFSYSVSNGHGVTDNASVTLAVESPQLDAETQKDRHVVFLGIDGTQYGKLMALAAAAGGLTNLDSLAGYTGGDLGTGTQQGTVSGPGWSTLLTGTWTNEHHITGNSNSPIDPAVVSLFERIKAGIPDATTASIVSWPDINNGHFALENGGLGTPSIIDWHGVSTGGSMAEKDADVIRQGVDLITNEAPTFTFLHLDNVDAVGHAQGFGTAYDQAILEAARQVNAIMIAIAQRMAANPDEDWMVVVGTDHGRDPATGSGHGGQTASEREIFFASNKEISSDGAAPQTSLAATIAEFLGLSQDGIRGPSLLDEGAVDTHAPYLLGTTPGDDLGNVAVDAALTLVLSERVEKGEGFITIHRASDGSVVEAIDVNSDRVSISAGVVTVHPSAPLAGATEYYVTVDAGAFDDIETRGASADGNAFAGIHDAASWSFETVADVTAPAVIDTAPGDDAAAVAPNAPLVISFDEAVRKGEGSIVLHRADGSIVETIDVASDAVVVDGHTVTIQPGAALAAGDYYVTVAAGAFEDLAVTNEKVLFSENFEELSPLLQPYQSSSESHDADLTDWTATTPDGWEHVNNTPAGGPQEFRGWTFHDKNSWIATEGNQGRSGFTKGQGVVAVADPDAYDDLNSASTPNKFSALLRASEIDVTGLKDDRATLTFDNSWANPTSNNNIQEARIVVTFDNGETRELAHWSDQAGSPYFKATATNETLTFNIDVPEGATTMSLAFEMMQAGNAYWWAIDNVAVTGVPEVPHGNAFAGISDPTAWNFSVEDQGSVGTPGDDTLVGTAGADVILAGLGDDEVSAGAGNDEIDGGEGDDTLHGEDGDDLLKGGAGDDALLGGAGNDTLLGGAG</sequence>
<evidence type="ECO:0008006" key="9">
    <source>
        <dbReference type="Google" id="ProtNLM"/>
    </source>
</evidence>
<keyword evidence="2" id="KW-0964">Secreted</keyword>
<protein>
    <recommendedName>
        <fullName evidence="9">Tandem-95 repeat protein</fullName>
    </recommendedName>
</protein>
<dbReference type="InterPro" id="IPR014755">
    <property type="entry name" value="Cu-Rt/internalin_Ig-like"/>
</dbReference>
<keyword evidence="8" id="KW-1185">Reference proteome</keyword>
<dbReference type="RefSeq" id="WP_181832902.1">
    <property type="nucleotide sequence ID" value="NZ_QQTO01000030.1"/>
</dbReference>
<dbReference type="GO" id="GO:0005509">
    <property type="term" value="F:calcium ion binding"/>
    <property type="evidence" value="ECO:0007669"/>
    <property type="project" value="InterPro"/>
</dbReference>
<dbReference type="InterPro" id="IPR018511">
    <property type="entry name" value="Hemolysin-typ_Ca-bd_CS"/>
</dbReference>
<dbReference type="Pfam" id="PF01663">
    <property type="entry name" value="Phosphodiest"/>
    <property type="match status" value="1"/>
</dbReference>
<evidence type="ECO:0000259" key="5">
    <source>
        <dbReference type="Pfam" id="PF13205"/>
    </source>
</evidence>
<dbReference type="InterPro" id="IPR050557">
    <property type="entry name" value="RTX_toxin/Mannuronan_C5-epim"/>
</dbReference>
<dbReference type="Gene3D" id="2.60.40.1220">
    <property type="match status" value="1"/>
</dbReference>
<keyword evidence="3" id="KW-0732">Signal</keyword>
<dbReference type="Pfam" id="PF00353">
    <property type="entry name" value="HemolysinCabind"/>
    <property type="match status" value="2"/>
</dbReference>
<dbReference type="PANTHER" id="PTHR38340:SF1">
    <property type="entry name" value="S-LAYER PROTEIN"/>
    <property type="match status" value="1"/>
</dbReference>
<reference evidence="8" key="1">
    <citation type="submission" date="2018-07" db="EMBL/GenBank/DDBJ databases">
        <authorList>
            <person name="Safronova V.I."/>
            <person name="Chirak E.R."/>
            <person name="Sazanova A.L."/>
        </authorList>
    </citation>
    <scope>NUCLEOTIDE SEQUENCE [LARGE SCALE GENOMIC DNA]</scope>
    <source>
        <strain evidence="8">RCAM04685</strain>
    </source>
</reference>
<dbReference type="SUPFAM" id="SSF49899">
    <property type="entry name" value="Concanavalin A-like lectins/glucanases"/>
    <property type="match status" value="2"/>
</dbReference>
<comment type="subcellular location">
    <subcellularLocation>
        <location evidence="1">Secreted</location>
    </subcellularLocation>
</comment>
<dbReference type="Pfam" id="PF13205">
    <property type="entry name" value="Big_5"/>
    <property type="match status" value="2"/>
</dbReference>
<dbReference type="SUPFAM" id="SSF51120">
    <property type="entry name" value="beta-Roll"/>
    <property type="match status" value="1"/>
</dbReference>
<dbReference type="InterPro" id="IPR002591">
    <property type="entry name" value="Phosphodiest/P_Trfase"/>
</dbReference>
<feature type="compositionally biased region" description="Low complexity" evidence="4">
    <location>
        <begin position="1405"/>
        <end position="1422"/>
    </location>
</feature>
<dbReference type="Proteomes" id="UP000255207">
    <property type="component" value="Unassembled WGS sequence"/>
</dbReference>
<dbReference type="GO" id="GO:0005576">
    <property type="term" value="C:extracellular region"/>
    <property type="evidence" value="ECO:0007669"/>
    <property type="project" value="UniProtKB-SubCell"/>
</dbReference>
<feature type="compositionally biased region" description="Basic and acidic residues" evidence="4">
    <location>
        <begin position="1388"/>
        <end position="1399"/>
    </location>
</feature>
<dbReference type="InterPro" id="IPR017850">
    <property type="entry name" value="Alkaline_phosphatase_core_sf"/>
</dbReference>
<evidence type="ECO:0000313" key="7">
    <source>
        <dbReference type="EMBL" id="RDJ19945.1"/>
    </source>
</evidence>
<feature type="non-terminal residue" evidence="7">
    <location>
        <position position="1422"/>
    </location>
</feature>
<dbReference type="InterPro" id="IPR041690">
    <property type="entry name" value="Cadherin_5"/>
</dbReference>
<feature type="domain" description="SbsA Ig-like" evidence="5">
    <location>
        <begin position="885"/>
        <end position="1003"/>
    </location>
</feature>
<evidence type="ECO:0000313" key="8">
    <source>
        <dbReference type="Proteomes" id="UP000255207"/>
    </source>
</evidence>
<dbReference type="InterPro" id="IPR013320">
    <property type="entry name" value="ConA-like_dom_sf"/>
</dbReference>
<dbReference type="PROSITE" id="PS00330">
    <property type="entry name" value="HEMOLYSIN_CALCIUM"/>
    <property type="match status" value="2"/>
</dbReference>
<feature type="domain" description="SbsA Ig-like" evidence="5">
    <location>
        <begin position="1006"/>
        <end position="1101"/>
    </location>
</feature>
<dbReference type="PRINTS" id="PR00313">
    <property type="entry name" value="CABNDNGRPT"/>
</dbReference>
<evidence type="ECO:0000259" key="6">
    <source>
        <dbReference type="Pfam" id="PF17892"/>
    </source>
</evidence>
<proteinExistence type="predicted"/>
<dbReference type="Gene3D" id="2.60.40.3440">
    <property type="match status" value="1"/>
</dbReference>
<evidence type="ECO:0000256" key="4">
    <source>
        <dbReference type="SAM" id="MobiDB-lite"/>
    </source>
</evidence>
<dbReference type="InterPro" id="IPR011049">
    <property type="entry name" value="Serralysin-like_metalloprot_C"/>
</dbReference>
<organism evidence="7 8">
    <name type="scientific">Bosea caraganae</name>
    <dbReference type="NCBI Taxonomy" id="2763117"/>
    <lineage>
        <taxon>Bacteria</taxon>
        <taxon>Pseudomonadati</taxon>
        <taxon>Pseudomonadota</taxon>
        <taxon>Alphaproteobacteria</taxon>
        <taxon>Hyphomicrobiales</taxon>
        <taxon>Boseaceae</taxon>
        <taxon>Bosea</taxon>
    </lineage>
</organism>
<dbReference type="Gene3D" id="2.150.10.10">
    <property type="entry name" value="Serralysin-like metalloprotease, C-terminal"/>
    <property type="match status" value="1"/>
</dbReference>
<evidence type="ECO:0000256" key="1">
    <source>
        <dbReference type="ARBA" id="ARBA00004613"/>
    </source>
</evidence>
<accession>A0A370KY82</accession>